<feature type="coiled-coil region" evidence="3">
    <location>
        <begin position="959"/>
        <end position="993"/>
    </location>
</feature>
<sequence>MFHIFYVNKGYMLVLEPPALGSVYDLQQCIYESTSVEIQEQVLFLSGGESVASGAMLSSYLGAGTDTNPVYLVRRVTNADRENVNTPEKDGINNLYQNWISGVEKIDKTSASSAISAEYAKLGKYGIQLADMIFKFCAKVVSEHQHLNQGWMAVISNLDDNINRIQKRMDRSMHQSERLATIRDKGKELLNGFDQVLNTLSTIVIPGHLLSSPQAPMSPQNERSVSGGSLEDMTLYDWISSKDPIYSLDVLMEHVMSHLQKTDDTDLRDAKLNFEAVKDLVKKTDYRDIRGIDKRLAMLDTKLRSLEDNHIIMKDIASHILQPTIQDTITNVVAFQRARVEEFSKILTEFYNYALCFIDSKLELLKNISQRFAGWVRQAYERLQQANKRMILFDDKFSGLRQRLDLVRQIKEAPIMYVTAVAEVIRREALQKEFGQWLSVYIEKCSRFVTEENKIRTEFFGKLDKHFLRQLFYGMGDQLPNFAPEEVNIDRNMPKVTIGHLRDLRKSFPDMQELLKVTTPQVYNRLSALDPNMSIGQQSQMGGLRRDESFFVREKTNNIEAMNRNFPSTTWLSEENIDMSPASNFLITRHGFSSNSSLNTVESNIATPSELEPLHEFGAVPIEPSHQQPSRSSMSPMKSSAPIQIPNNGQSSMHKESGSHHSGQSSSHFGTPDDNFGSFGSKYMRNSFPRSPPKHTRPQSLQTTGRTHGNGHDDQLVEGLELYQHSFEEFFKKCAATHQRIKDFSLFFCTLKQSVEEYQRSLKEETVQNLEAIRSAWEEQQQNNANRYNEIKAECEGLLKEKSDELESKCESVRKELSEVVEHERYLRKEKEMELDEQKALARKLNDDLLSVMKAKDDLHVDLLKAEQERRQLSEQLELESSIDYLSIELKAVEQLLKRELTPDEVQQIKAEIEKRRAVKSEEETNQASTEQLQPDAAIRAEYEKAYKNKMEFIIKGVEEKKNKEIATIREEIENEKQRIAELEDKVRFFESAEPTPRPSSIARIMVDSASQVYPDAVMQESCMILPHTDMDQSIAFQLKEPPEEPRPAITWTSQAEAESTTGTVIQQQQQSSGTSSKASEDSDVEVANVLSTHSRGTQTRIRARDMRMMIALTDVYEGCSVLIMWDNAHSTYVVFCTSPTLHFVKESCMLRLGVIPISNAGEPNAAPRRNWMFAVVTSVETCQIRKEKNRYNLPMNTRFYRVRVEISSNLGGLLPTGNLILGTGILLNALNPAGKADLPQRSPEAFRGSSLLLLVTGP</sequence>
<dbReference type="EMBL" id="JAKKPZ010000016">
    <property type="protein sequence ID" value="KAI1713245.1"/>
    <property type="molecule type" value="Genomic_DNA"/>
</dbReference>
<feature type="compositionally biased region" description="Low complexity" evidence="4">
    <location>
        <begin position="660"/>
        <end position="670"/>
    </location>
</feature>
<evidence type="ECO:0000256" key="3">
    <source>
        <dbReference type="SAM" id="Coils"/>
    </source>
</evidence>
<comment type="caution">
    <text evidence="6">The sequence shown here is derived from an EMBL/GenBank/DDBJ whole genome shotgun (WGS) entry which is preliminary data.</text>
</comment>
<evidence type="ECO:0000313" key="6">
    <source>
        <dbReference type="EMBL" id="KAI1713245.1"/>
    </source>
</evidence>
<dbReference type="GO" id="GO:0019901">
    <property type="term" value="F:protein kinase binding"/>
    <property type="evidence" value="ECO:0007669"/>
    <property type="project" value="TreeGrafter"/>
</dbReference>
<reference evidence="6" key="1">
    <citation type="submission" date="2022-01" db="EMBL/GenBank/DDBJ databases">
        <title>Genome Sequence Resource for Two Populations of Ditylenchus destructor, the Migratory Endoparasitic Phytonematode.</title>
        <authorList>
            <person name="Zhang H."/>
            <person name="Lin R."/>
            <person name="Xie B."/>
        </authorList>
    </citation>
    <scope>NUCLEOTIDE SEQUENCE</scope>
    <source>
        <strain evidence="6">BazhouSP</strain>
    </source>
</reference>
<name>A0AAD4N575_9BILA</name>
<dbReference type="GO" id="GO:0034517">
    <property type="term" value="P:ribophagy"/>
    <property type="evidence" value="ECO:0007669"/>
    <property type="project" value="TreeGrafter"/>
</dbReference>
<dbReference type="GO" id="GO:0034727">
    <property type="term" value="P:piecemeal microautophagy of the nucleus"/>
    <property type="evidence" value="ECO:0007669"/>
    <property type="project" value="TreeGrafter"/>
</dbReference>
<accession>A0AAD4N575</accession>
<organism evidence="6 7">
    <name type="scientific">Ditylenchus destructor</name>
    <dbReference type="NCBI Taxonomy" id="166010"/>
    <lineage>
        <taxon>Eukaryota</taxon>
        <taxon>Metazoa</taxon>
        <taxon>Ecdysozoa</taxon>
        <taxon>Nematoda</taxon>
        <taxon>Chromadorea</taxon>
        <taxon>Rhabditida</taxon>
        <taxon>Tylenchina</taxon>
        <taxon>Tylenchomorpha</taxon>
        <taxon>Sphaerularioidea</taxon>
        <taxon>Anguinidae</taxon>
        <taxon>Anguininae</taxon>
        <taxon>Ditylenchus</taxon>
    </lineage>
</organism>
<dbReference type="AlphaFoldDB" id="A0AAD4N575"/>
<dbReference type="GO" id="GO:0060090">
    <property type="term" value="F:molecular adaptor activity"/>
    <property type="evidence" value="ECO:0007669"/>
    <property type="project" value="TreeGrafter"/>
</dbReference>
<dbReference type="PANTHER" id="PTHR13222">
    <property type="entry name" value="RB1-INDUCIBLE COILED-COIL"/>
    <property type="match status" value="1"/>
</dbReference>
<feature type="coiled-coil region" evidence="3">
    <location>
        <begin position="803"/>
        <end position="883"/>
    </location>
</feature>
<dbReference type="GO" id="GO:0061723">
    <property type="term" value="P:glycophagy"/>
    <property type="evidence" value="ECO:0007669"/>
    <property type="project" value="TreeGrafter"/>
</dbReference>
<keyword evidence="7" id="KW-1185">Reference proteome</keyword>
<proteinExistence type="predicted"/>
<protein>
    <submittedName>
        <fullName evidence="6">Autophagy-related protein 11 domain-containing protein</fullName>
    </submittedName>
</protein>
<dbReference type="GO" id="GO:0000045">
    <property type="term" value="P:autophagosome assembly"/>
    <property type="evidence" value="ECO:0007669"/>
    <property type="project" value="InterPro"/>
</dbReference>
<dbReference type="GO" id="GO:0034045">
    <property type="term" value="C:phagophore assembly site membrane"/>
    <property type="evidence" value="ECO:0007669"/>
    <property type="project" value="TreeGrafter"/>
</dbReference>
<evidence type="ECO:0000256" key="4">
    <source>
        <dbReference type="SAM" id="MobiDB-lite"/>
    </source>
</evidence>
<dbReference type="Gene3D" id="3.10.20.90">
    <property type="entry name" value="Phosphatidylinositol 3-kinase Catalytic Subunit, Chain A, domain 1"/>
    <property type="match status" value="1"/>
</dbReference>
<keyword evidence="2 3" id="KW-0175">Coiled coil</keyword>
<feature type="compositionally biased region" description="Low complexity" evidence="4">
    <location>
        <begin position="624"/>
        <end position="642"/>
    </location>
</feature>
<dbReference type="GO" id="GO:0000422">
    <property type="term" value="P:autophagy of mitochondrion"/>
    <property type="evidence" value="ECO:0007669"/>
    <property type="project" value="TreeGrafter"/>
</dbReference>
<gene>
    <name evidence="6" type="ORF">DdX_09320</name>
</gene>
<feature type="domain" description="Autophagy-related protein 11 C-terminal" evidence="5">
    <location>
        <begin position="1101"/>
        <end position="1206"/>
    </location>
</feature>
<dbReference type="Proteomes" id="UP001201812">
    <property type="component" value="Unassembled WGS sequence"/>
</dbReference>
<dbReference type="InterPro" id="IPR019460">
    <property type="entry name" value="Atg11_C"/>
</dbReference>
<evidence type="ECO:0000256" key="2">
    <source>
        <dbReference type="ARBA" id="ARBA00023054"/>
    </source>
</evidence>
<evidence type="ECO:0000256" key="1">
    <source>
        <dbReference type="ARBA" id="ARBA00023006"/>
    </source>
</evidence>
<feature type="region of interest" description="Disordered" evidence="4">
    <location>
        <begin position="916"/>
        <end position="936"/>
    </location>
</feature>
<dbReference type="GO" id="GO:1990316">
    <property type="term" value="C:Atg1/ULK1 kinase complex"/>
    <property type="evidence" value="ECO:0007669"/>
    <property type="project" value="TreeGrafter"/>
</dbReference>
<feature type="region of interest" description="Disordered" evidence="4">
    <location>
        <begin position="621"/>
        <end position="714"/>
    </location>
</feature>
<dbReference type="GO" id="GO:0061709">
    <property type="term" value="P:reticulophagy"/>
    <property type="evidence" value="ECO:0007669"/>
    <property type="project" value="TreeGrafter"/>
</dbReference>
<dbReference type="InterPro" id="IPR040040">
    <property type="entry name" value="ATG11"/>
</dbReference>
<evidence type="ECO:0000313" key="7">
    <source>
        <dbReference type="Proteomes" id="UP001201812"/>
    </source>
</evidence>
<feature type="compositionally biased region" description="Low complexity" evidence="4">
    <location>
        <begin position="1060"/>
        <end position="1077"/>
    </location>
</feature>
<feature type="region of interest" description="Disordered" evidence="4">
    <location>
        <begin position="1053"/>
        <end position="1098"/>
    </location>
</feature>
<dbReference type="PANTHER" id="PTHR13222:SF1">
    <property type="entry name" value="RB1-INDUCIBLE COILED-COIL PROTEIN 1"/>
    <property type="match status" value="1"/>
</dbReference>
<evidence type="ECO:0000259" key="5">
    <source>
        <dbReference type="Pfam" id="PF10377"/>
    </source>
</evidence>
<keyword evidence="1" id="KW-0072">Autophagy</keyword>
<dbReference type="Pfam" id="PF10377">
    <property type="entry name" value="ATG11"/>
    <property type="match status" value="1"/>
</dbReference>
<feature type="compositionally biased region" description="Polar residues" evidence="4">
    <location>
        <begin position="698"/>
        <end position="707"/>
    </location>
</feature>